<dbReference type="GO" id="GO:1902201">
    <property type="term" value="P:negative regulation of bacterial-type flagellum-dependent cell motility"/>
    <property type="evidence" value="ECO:0007669"/>
    <property type="project" value="TreeGrafter"/>
</dbReference>
<dbReference type="InterPro" id="IPR000160">
    <property type="entry name" value="GGDEF_dom"/>
</dbReference>
<dbReference type="GO" id="GO:0005886">
    <property type="term" value="C:plasma membrane"/>
    <property type="evidence" value="ECO:0007669"/>
    <property type="project" value="TreeGrafter"/>
</dbReference>
<protein>
    <recommendedName>
        <fullName evidence="2">diguanylate cyclase</fullName>
        <ecNumber evidence="2">2.7.7.65</ecNumber>
    </recommendedName>
</protein>
<dbReference type="EC" id="2.7.7.65" evidence="2"/>
<dbReference type="InterPro" id="IPR050469">
    <property type="entry name" value="Diguanylate_Cyclase"/>
</dbReference>
<keyword evidence="5" id="KW-0472">Membrane</keyword>
<dbReference type="InterPro" id="IPR043128">
    <property type="entry name" value="Rev_trsase/Diguanyl_cyclase"/>
</dbReference>
<dbReference type="InterPro" id="IPR029787">
    <property type="entry name" value="Nucleotide_cyclase"/>
</dbReference>
<accession>A0A839IPB6</accession>
<comment type="caution">
    <text evidence="7">The sequence shown here is derived from an EMBL/GenBank/DDBJ whole genome shotgun (WGS) entry which is preliminary data.</text>
</comment>
<proteinExistence type="predicted"/>
<comment type="cofactor">
    <cofactor evidence="1">
        <name>Mg(2+)</name>
        <dbReference type="ChEBI" id="CHEBI:18420"/>
    </cofactor>
</comment>
<dbReference type="FunFam" id="3.30.70.270:FF:000001">
    <property type="entry name" value="Diguanylate cyclase domain protein"/>
    <property type="match status" value="1"/>
</dbReference>
<dbReference type="AlphaFoldDB" id="A0A839IPB6"/>
<organism evidence="7 8">
    <name type="scientific">Oceanospirillum sediminis</name>
    <dbReference type="NCBI Taxonomy" id="2760088"/>
    <lineage>
        <taxon>Bacteria</taxon>
        <taxon>Pseudomonadati</taxon>
        <taxon>Pseudomonadota</taxon>
        <taxon>Gammaproteobacteria</taxon>
        <taxon>Oceanospirillales</taxon>
        <taxon>Oceanospirillaceae</taxon>
        <taxon>Oceanospirillum</taxon>
    </lineage>
</organism>
<comment type="catalytic activity">
    <reaction evidence="3">
        <text>2 GTP = 3',3'-c-di-GMP + 2 diphosphate</text>
        <dbReference type="Rhea" id="RHEA:24898"/>
        <dbReference type="ChEBI" id="CHEBI:33019"/>
        <dbReference type="ChEBI" id="CHEBI:37565"/>
        <dbReference type="ChEBI" id="CHEBI:58805"/>
        <dbReference type="EC" id="2.7.7.65"/>
    </reaction>
</comment>
<evidence type="ECO:0000259" key="6">
    <source>
        <dbReference type="PROSITE" id="PS50887"/>
    </source>
</evidence>
<dbReference type="EMBL" id="JACJFM010000005">
    <property type="protein sequence ID" value="MBB1486096.1"/>
    <property type="molecule type" value="Genomic_DNA"/>
</dbReference>
<dbReference type="PROSITE" id="PS50887">
    <property type="entry name" value="GGDEF"/>
    <property type="match status" value="1"/>
</dbReference>
<evidence type="ECO:0000256" key="1">
    <source>
        <dbReference type="ARBA" id="ARBA00001946"/>
    </source>
</evidence>
<dbReference type="SUPFAM" id="SSF55073">
    <property type="entry name" value="Nucleotide cyclase"/>
    <property type="match status" value="1"/>
</dbReference>
<evidence type="ECO:0000313" key="7">
    <source>
        <dbReference type="EMBL" id="MBB1486096.1"/>
    </source>
</evidence>
<evidence type="ECO:0000256" key="4">
    <source>
        <dbReference type="SAM" id="MobiDB-lite"/>
    </source>
</evidence>
<dbReference type="PANTHER" id="PTHR45138:SF9">
    <property type="entry name" value="DIGUANYLATE CYCLASE DGCM-RELATED"/>
    <property type="match status" value="1"/>
</dbReference>
<evidence type="ECO:0000256" key="2">
    <source>
        <dbReference type="ARBA" id="ARBA00012528"/>
    </source>
</evidence>
<reference evidence="7 8" key="1">
    <citation type="submission" date="2020-08" db="EMBL/GenBank/DDBJ databases">
        <title>Oceanospirillum sp. nov. isolated from marine sediment.</title>
        <authorList>
            <person name="Ji X."/>
        </authorList>
    </citation>
    <scope>NUCLEOTIDE SEQUENCE [LARGE SCALE GENOMIC DNA]</scope>
    <source>
        <strain evidence="7 8">D5</strain>
    </source>
</reference>
<dbReference type="CDD" id="cd01949">
    <property type="entry name" value="GGDEF"/>
    <property type="match status" value="1"/>
</dbReference>
<dbReference type="NCBIfam" id="TIGR00254">
    <property type="entry name" value="GGDEF"/>
    <property type="match status" value="1"/>
</dbReference>
<feature type="transmembrane region" description="Helical" evidence="5">
    <location>
        <begin position="104"/>
        <end position="125"/>
    </location>
</feature>
<dbReference type="PANTHER" id="PTHR45138">
    <property type="entry name" value="REGULATORY COMPONENTS OF SENSORY TRANSDUCTION SYSTEM"/>
    <property type="match status" value="1"/>
</dbReference>
<gene>
    <name evidence="7" type="ORF">H4O21_05700</name>
</gene>
<evidence type="ECO:0000313" key="8">
    <source>
        <dbReference type="Proteomes" id="UP000565262"/>
    </source>
</evidence>
<sequence>MSLPAGQKSADLFKRMKGFELLGTKEHPSDFSLIRAEYINTRIRLLALLFSVLTPLWIPVDFLILPDGTFLSMMLARICLSVSLLALWFRTSFTHSLRRARQRLIILMVIPSIFHLATQMILGDYLKDESLASYTFLPFLIIAIHCVFPLTLKEGALLAFLTIFALSVDEMIHGRFLTLQSLNTLWLLGVIMGIAVWAQLSQLHMQLKLFEKATTDSLTGLLNRRSFMHQAETELNRSERYARPLSIALLDLDHFKNVNDTHGHQAGDQVLIHFSGLLKEELRSTDLIGRFGGEEFIIVLPETPVHEAEKVLERILDNCRNQAVRYDGGVVNYTASAGLGELVSDIRSSLHAVDIALYQAKEQGRDRLQRVPEQNQPEMNTYNKL</sequence>
<evidence type="ECO:0000256" key="3">
    <source>
        <dbReference type="ARBA" id="ARBA00034247"/>
    </source>
</evidence>
<feature type="domain" description="GGDEF" evidence="6">
    <location>
        <begin position="243"/>
        <end position="373"/>
    </location>
</feature>
<feature type="transmembrane region" description="Helical" evidence="5">
    <location>
        <begin position="70"/>
        <end position="92"/>
    </location>
</feature>
<dbReference type="Gene3D" id="3.30.70.270">
    <property type="match status" value="1"/>
</dbReference>
<feature type="compositionally biased region" description="Polar residues" evidence="4">
    <location>
        <begin position="372"/>
        <end position="385"/>
    </location>
</feature>
<name>A0A839IPB6_9GAMM</name>
<keyword evidence="8" id="KW-1185">Reference proteome</keyword>
<dbReference type="Proteomes" id="UP000565262">
    <property type="component" value="Unassembled WGS sequence"/>
</dbReference>
<feature type="transmembrane region" description="Helical" evidence="5">
    <location>
        <begin position="182"/>
        <end position="200"/>
    </location>
</feature>
<dbReference type="GO" id="GO:0052621">
    <property type="term" value="F:diguanylate cyclase activity"/>
    <property type="evidence" value="ECO:0007669"/>
    <property type="project" value="UniProtKB-EC"/>
</dbReference>
<evidence type="ECO:0000256" key="5">
    <source>
        <dbReference type="SAM" id="Phobius"/>
    </source>
</evidence>
<dbReference type="Pfam" id="PF00990">
    <property type="entry name" value="GGDEF"/>
    <property type="match status" value="1"/>
</dbReference>
<dbReference type="GO" id="GO:0043709">
    <property type="term" value="P:cell adhesion involved in single-species biofilm formation"/>
    <property type="evidence" value="ECO:0007669"/>
    <property type="project" value="TreeGrafter"/>
</dbReference>
<feature type="region of interest" description="Disordered" evidence="4">
    <location>
        <begin position="366"/>
        <end position="385"/>
    </location>
</feature>
<feature type="transmembrane region" description="Helical" evidence="5">
    <location>
        <begin position="45"/>
        <end position="64"/>
    </location>
</feature>
<keyword evidence="5" id="KW-0812">Transmembrane</keyword>
<dbReference type="SMART" id="SM00267">
    <property type="entry name" value="GGDEF"/>
    <property type="match status" value="1"/>
</dbReference>
<keyword evidence="5" id="KW-1133">Transmembrane helix</keyword>